<sequence length="180" mass="20401">MELELQSECRLQDSNLGSIRSIAVSDEDGHVFVVDEGDNSIKEFGETGEFVGQCFLAFERFSPLDICCLSQDNFVTLLLPFLNFIPPSLYLKLFFSLHFLYTLLHPRLFTSLYIAYVFQKKGKNPPPFHSHSLSLFLSFIKLFLLSFIPPSSPSLNAAILSLLCYRRKSLQSSGVIILVH</sequence>
<keyword evidence="2" id="KW-1185">Reference proteome</keyword>
<name>A0A812DEJ3_ACAPH</name>
<reference evidence="1" key="1">
    <citation type="submission" date="2021-01" db="EMBL/GenBank/DDBJ databases">
        <authorList>
            <person name="Li R."/>
            <person name="Bekaert M."/>
        </authorList>
    </citation>
    <scope>NUCLEOTIDE SEQUENCE</scope>
    <source>
        <strain evidence="1">Farmed</strain>
    </source>
</reference>
<accession>A0A812DEJ3</accession>
<protein>
    <submittedName>
        <fullName evidence="1">Uncharacterized protein</fullName>
    </submittedName>
</protein>
<evidence type="ECO:0000313" key="1">
    <source>
        <dbReference type="EMBL" id="CAE1298523.1"/>
    </source>
</evidence>
<evidence type="ECO:0000313" key="2">
    <source>
        <dbReference type="Proteomes" id="UP000597762"/>
    </source>
</evidence>
<dbReference type="AlphaFoldDB" id="A0A812DEJ3"/>
<dbReference type="Proteomes" id="UP000597762">
    <property type="component" value="Unassembled WGS sequence"/>
</dbReference>
<proteinExistence type="predicted"/>
<dbReference type="EMBL" id="CAHIKZ030003302">
    <property type="protein sequence ID" value="CAE1298523.1"/>
    <property type="molecule type" value="Genomic_DNA"/>
</dbReference>
<organism evidence="1 2">
    <name type="scientific">Acanthosepion pharaonis</name>
    <name type="common">Pharaoh cuttlefish</name>
    <name type="synonym">Sepia pharaonis</name>
    <dbReference type="NCBI Taxonomy" id="158019"/>
    <lineage>
        <taxon>Eukaryota</taxon>
        <taxon>Metazoa</taxon>
        <taxon>Spiralia</taxon>
        <taxon>Lophotrochozoa</taxon>
        <taxon>Mollusca</taxon>
        <taxon>Cephalopoda</taxon>
        <taxon>Coleoidea</taxon>
        <taxon>Decapodiformes</taxon>
        <taxon>Sepiida</taxon>
        <taxon>Sepiina</taxon>
        <taxon>Sepiidae</taxon>
        <taxon>Acanthosepion</taxon>
    </lineage>
</organism>
<comment type="caution">
    <text evidence="1">The sequence shown here is derived from an EMBL/GenBank/DDBJ whole genome shotgun (WGS) entry which is preliminary data.</text>
</comment>
<dbReference type="SUPFAM" id="SSF101898">
    <property type="entry name" value="NHL repeat"/>
    <property type="match status" value="1"/>
</dbReference>
<gene>
    <name evidence="1" type="ORF">SPHA_52608</name>
</gene>